<proteinExistence type="predicted"/>
<evidence type="ECO:0000256" key="3">
    <source>
        <dbReference type="ARBA" id="ARBA00022827"/>
    </source>
</evidence>
<keyword evidence="3" id="KW-0274">FAD</keyword>
<dbReference type="NCBIfam" id="NF006092">
    <property type="entry name" value="PRK08244.1"/>
    <property type="match status" value="1"/>
</dbReference>
<dbReference type="InterPro" id="IPR036188">
    <property type="entry name" value="FAD/NAD-bd_sf"/>
</dbReference>
<dbReference type="RefSeq" id="WP_048032387.1">
    <property type="nucleotide sequence ID" value="NZ_CP030117.1"/>
</dbReference>
<dbReference type="Pfam" id="PF01494">
    <property type="entry name" value="FAD_binding_3"/>
    <property type="match status" value="1"/>
</dbReference>
<dbReference type="Pfam" id="PF21274">
    <property type="entry name" value="Rng_hyd_C"/>
    <property type="match status" value="1"/>
</dbReference>
<dbReference type="EMBL" id="CP030117">
    <property type="protein sequence ID" value="AWX55618.1"/>
    <property type="molecule type" value="Genomic_DNA"/>
</dbReference>
<dbReference type="Gene3D" id="3.30.70.2450">
    <property type="match status" value="1"/>
</dbReference>
<dbReference type="GO" id="GO:0071949">
    <property type="term" value="F:FAD binding"/>
    <property type="evidence" value="ECO:0007669"/>
    <property type="project" value="InterPro"/>
</dbReference>
<evidence type="ECO:0000313" key="5">
    <source>
        <dbReference type="EMBL" id="AWX55618.1"/>
    </source>
</evidence>
<dbReference type="InterPro" id="IPR050641">
    <property type="entry name" value="RIFMO-like"/>
</dbReference>
<gene>
    <name evidence="5" type="ORF">AB432_011475</name>
</gene>
<accession>A0A2Z4MGQ2</accession>
<organism evidence="5 6">
    <name type="scientific">Brevibacillus brevis</name>
    <name type="common">Bacillus brevis</name>
    <dbReference type="NCBI Taxonomy" id="1393"/>
    <lineage>
        <taxon>Bacteria</taxon>
        <taxon>Bacillati</taxon>
        <taxon>Bacillota</taxon>
        <taxon>Bacilli</taxon>
        <taxon>Bacillales</taxon>
        <taxon>Paenibacillaceae</taxon>
        <taxon>Brevibacillus</taxon>
    </lineage>
</organism>
<protein>
    <submittedName>
        <fullName evidence="5">Monooxygenase</fullName>
    </submittedName>
</protein>
<dbReference type="Gene3D" id="3.50.50.60">
    <property type="entry name" value="FAD/NAD(P)-binding domain"/>
    <property type="match status" value="1"/>
</dbReference>
<dbReference type="AlphaFoldDB" id="A0A2Z4MGQ2"/>
<keyword evidence="2" id="KW-0285">Flavoprotein</keyword>
<dbReference type="PANTHER" id="PTHR43004">
    <property type="entry name" value="TRK SYSTEM POTASSIUM UPTAKE PROTEIN"/>
    <property type="match status" value="1"/>
</dbReference>
<evidence type="ECO:0000256" key="2">
    <source>
        <dbReference type="ARBA" id="ARBA00022630"/>
    </source>
</evidence>
<evidence type="ECO:0000313" key="6">
    <source>
        <dbReference type="Proteomes" id="UP000036061"/>
    </source>
</evidence>
<dbReference type="Gene3D" id="3.40.30.120">
    <property type="match status" value="1"/>
</dbReference>
<keyword evidence="5" id="KW-0560">Oxidoreductase</keyword>
<feature type="domain" description="FAD-binding" evidence="4">
    <location>
        <begin position="4"/>
        <end position="338"/>
    </location>
</feature>
<sequence length="504" mass="55684">MQVDYEVIIVGGGPVGMMVAGELALAKVKVCLLERLKETTPFSRALTVHPRTLEILDLRGLKAKLLDRGKPIKTGHFAALDTRLDFSVLDSSSNYTLIIPQHETEKILEEWAKSLGVEIRREVEVMAVHQDQHGVEVEAVGPNGKAVLTARYVVGADGAASIVRKQAGIPFVGKNATFTAMQGDVVLKNPPESGAPSYFNEQGLVMIVPLPKGMHRVVLIDPERMAIPKEEPVSLEELRASLLRILGDDFGISDPFWMTRFGNSTLQAQRYREGRIFLAGDAAHIHFPAGGQGMNVGLQEAINLGWKLAAHLKGWAPDWLLDSYHTERSPITTALLTNTQVQSLLFGSSEFSPSVIALRNMVSDLLQIPEANYLLATQISAFNVEYEPDGETQPHVLNGRRFTELNLRLENGECQNAYELFHSGSFLLLHFDSDERLGDALDWSKYKHVHVVRASLAKGATDWHDVHTALIRPDGYVAWAVSQAESNPMEAIRKGISHWCGHID</sequence>
<evidence type="ECO:0000256" key="1">
    <source>
        <dbReference type="ARBA" id="ARBA00001974"/>
    </source>
</evidence>
<keyword evidence="5" id="KW-0503">Monooxygenase</keyword>
<reference evidence="5 6" key="1">
    <citation type="journal article" date="2015" name="Genome Announc.">
        <title>Draft Genome Sequence of Brevibacillus brevis DZQ7, a Plant Growth-Promoting Rhizobacterium with Broad-Spectrum Antimicrobial Activity.</title>
        <authorList>
            <person name="Hou Q."/>
            <person name="Wang C."/>
            <person name="Hou X."/>
            <person name="Xia Z."/>
            <person name="Ye J."/>
            <person name="Liu K."/>
            <person name="Liu H."/>
            <person name="Wang J."/>
            <person name="Guo H."/>
            <person name="Yu X."/>
            <person name="Yang Y."/>
            <person name="Du B."/>
            <person name="Ding Y."/>
        </authorList>
    </citation>
    <scope>NUCLEOTIDE SEQUENCE [LARGE SCALE GENOMIC DNA]</scope>
    <source>
        <strain evidence="5 6">DZQ7</strain>
    </source>
</reference>
<name>A0A2Z4MGQ2_BREBE</name>
<comment type="cofactor">
    <cofactor evidence="1">
        <name>FAD</name>
        <dbReference type="ChEBI" id="CHEBI:57692"/>
    </cofactor>
</comment>
<evidence type="ECO:0000259" key="4">
    <source>
        <dbReference type="Pfam" id="PF01494"/>
    </source>
</evidence>
<dbReference type="PRINTS" id="PR00420">
    <property type="entry name" value="RNGMNOXGNASE"/>
</dbReference>
<dbReference type="PANTHER" id="PTHR43004:SF19">
    <property type="entry name" value="BINDING MONOOXYGENASE, PUTATIVE (JCVI)-RELATED"/>
    <property type="match status" value="1"/>
</dbReference>
<dbReference type="Proteomes" id="UP000036061">
    <property type="component" value="Chromosome"/>
</dbReference>
<dbReference type="SUPFAM" id="SSF51905">
    <property type="entry name" value="FAD/NAD(P)-binding domain"/>
    <property type="match status" value="1"/>
</dbReference>
<dbReference type="GO" id="GO:0016709">
    <property type="term" value="F:oxidoreductase activity, acting on paired donors, with incorporation or reduction of molecular oxygen, NAD(P)H as one donor, and incorporation of one atom of oxygen"/>
    <property type="evidence" value="ECO:0007669"/>
    <property type="project" value="UniProtKB-ARBA"/>
</dbReference>
<dbReference type="InterPro" id="IPR002938">
    <property type="entry name" value="FAD-bd"/>
</dbReference>